<keyword evidence="2" id="KW-0564">Palmitate</keyword>
<dbReference type="PANTHER" id="PTHR30203">
    <property type="entry name" value="OUTER MEMBRANE CATION EFFLUX PROTEIN"/>
    <property type="match status" value="1"/>
</dbReference>
<name>A0A5N0TLE1_9GAMM</name>
<dbReference type="PANTHER" id="PTHR30203:SF25">
    <property type="entry name" value="OUTER MEMBRANE PROTEIN-RELATED"/>
    <property type="match status" value="1"/>
</dbReference>
<evidence type="ECO:0000313" key="4">
    <source>
        <dbReference type="Proteomes" id="UP000325372"/>
    </source>
</evidence>
<comment type="caution">
    <text evidence="3">The sequence shown here is derived from an EMBL/GenBank/DDBJ whole genome shotgun (WGS) entry which is preliminary data.</text>
</comment>
<evidence type="ECO:0000256" key="1">
    <source>
        <dbReference type="ARBA" id="ARBA00007613"/>
    </source>
</evidence>
<dbReference type="InterPro" id="IPR010131">
    <property type="entry name" value="MdtP/NodT-like"/>
</dbReference>
<reference evidence="3 4" key="1">
    <citation type="submission" date="2019-09" db="EMBL/GenBank/DDBJ databases">
        <title>Wenzhouxiangella sp. Genome sequencing and assembly.</title>
        <authorList>
            <person name="Zhang R."/>
        </authorList>
    </citation>
    <scope>NUCLEOTIDE SEQUENCE [LARGE SCALE GENOMIC DNA]</scope>
    <source>
        <strain evidence="3 4">W260</strain>
    </source>
</reference>
<sequence length="467" mass="50079">MRRLIIAGAAALLSACAVGPDYERPETQAPAEFDLARDHQLDASSEQLFWGGFGDPLLAELVQQTLDANQALAAALARYDRASALLEGAERGQWPNVSAQADGAKLRLADSERIPPGAGPRRVDSYSAGLVADWELDLFGRLRRITESQRAELDATAADVAAVQVALVGQLASSYFELRGLQQLYAVVEANVSLQREAVDIVTARLDAGRGTEFDQVRAQAQLERINAGLPLLRASIRVAMHRIAVLTGQSPDALVDVLAPVKALPGERPVIAAGTPGDLLRRRPDIAAAERRLAAATARIGVATADLYPRFTLSGLLGTVAPEAGDLFSDGTGSRAVALGVDWTFLNYGYVRSRIDAADAESREALANYQQTVLTALEDTESSLVRYQQSRQRTEHLLLAVEAATEAARLARVRYERGFIGYFEVLSADQELVSVRDVAVQSQTAEVLAMVDVYRALAGAPGPLAL</sequence>
<dbReference type="Gene3D" id="1.20.1600.10">
    <property type="entry name" value="Outer membrane efflux proteins (OEP)"/>
    <property type="match status" value="1"/>
</dbReference>
<dbReference type="Proteomes" id="UP000325372">
    <property type="component" value="Unassembled WGS sequence"/>
</dbReference>
<keyword evidence="2" id="KW-0449">Lipoprotein</keyword>
<evidence type="ECO:0000256" key="2">
    <source>
        <dbReference type="RuleBase" id="RU362097"/>
    </source>
</evidence>
<protein>
    <submittedName>
        <fullName evidence="3">TolC family protein</fullName>
    </submittedName>
</protein>
<evidence type="ECO:0000313" key="3">
    <source>
        <dbReference type="EMBL" id="KAA9134139.1"/>
    </source>
</evidence>
<dbReference type="EMBL" id="VYXP01000001">
    <property type="protein sequence ID" value="KAA9134139.1"/>
    <property type="molecule type" value="Genomic_DNA"/>
</dbReference>
<organism evidence="3 4">
    <name type="scientific">Marinihelvus fidelis</name>
    <dbReference type="NCBI Taxonomy" id="2613842"/>
    <lineage>
        <taxon>Bacteria</taxon>
        <taxon>Pseudomonadati</taxon>
        <taxon>Pseudomonadota</taxon>
        <taxon>Gammaproteobacteria</taxon>
        <taxon>Chromatiales</taxon>
        <taxon>Wenzhouxiangellaceae</taxon>
        <taxon>Marinihelvus</taxon>
    </lineage>
</organism>
<dbReference type="InterPro" id="IPR003423">
    <property type="entry name" value="OMP_efflux"/>
</dbReference>
<comment type="similarity">
    <text evidence="1 2">Belongs to the outer membrane factor (OMF) (TC 1.B.17) family.</text>
</comment>
<comment type="subcellular location">
    <subcellularLocation>
        <location evidence="2">Cell outer membrane</location>
        <topology evidence="2">Lipid-anchor</topology>
    </subcellularLocation>
</comment>
<dbReference type="SUPFAM" id="SSF56954">
    <property type="entry name" value="Outer membrane efflux proteins (OEP)"/>
    <property type="match status" value="1"/>
</dbReference>
<dbReference type="Pfam" id="PF02321">
    <property type="entry name" value="OEP"/>
    <property type="match status" value="2"/>
</dbReference>
<dbReference type="Gene3D" id="2.20.200.10">
    <property type="entry name" value="Outer membrane efflux proteins (OEP)"/>
    <property type="match status" value="1"/>
</dbReference>
<gene>
    <name evidence="3" type="ORF">F3N42_00925</name>
</gene>
<dbReference type="PROSITE" id="PS51257">
    <property type="entry name" value="PROKAR_LIPOPROTEIN"/>
    <property type="match status" value="1"/>
</dbReference>
<keyword evidence="2" id="KW-0812">Transmembrane</keyword>
<dbReference type="RefSeq" id="WP_150862490.1">
    <property type="nucleotide sequence ID" value="NZ_VYXP01000001.1"/>
</dbReference>
<dbReference type="NCBIfam" id="TIGR01845">
    <property type="entry name" value="outer_NodT"/>
    <property type="match status" value="1"/>
</dbReference>
<dbReference type="AlphaFoldDB" id="A0A5N0TLE1"/>
<dbReference type="GO" id="GO:0015562">
    <property type="term" value="F:efflux transmembrane transporter activity"/>
    <property type="evidence" value="ECO:0007669"/>
    <property type="project" value="InterPro"/>
</dbReference>
<accession>A0A5N0TLE1</accession>
<proteinExistence type="inferred from homology"/>
<keyword evidence="2" id="KW-1134">Transmembrane beta strand</keyword>
<keyword evidence="4" id="KW-1185">Reference proteome</keyword>
<keyword evidence="2" id="KW-0472">Membrane</keyword>
<dbReference type="GO" id="GO:0009279">
    <property type="term" value="C:cell outer membrane"/>
    <property type="evidence" value="ECO:0007669"/>
    <property type="project" value="UniProtKB-SubCell"/>
</dbReference>